<protein>
    <submittedName>
        <fullName evidence="10">(2Fe-2S)-binding protein</fullName>
    </submittedName>
</protein>
<evidence type="ECO:0000256" key="8">
    <source>
        <dbReference type="ARBA" id="ARBA00034078"/>
    </source>
</evidence>
<accession>A0A3N6M096</accession>
<dbReference type="RefSeq" id="WP_124179153.1">
    <property type="nucleotide sequence ID" value="NZ_REFY01000005.1"/>
</dbReference>
<dbReference type="Gene3D" id="3.10.20.30">
    <property type="match status" value="1"/>
</dbReference>
<dbReference type="Proteomes" id="UP000273828">
    <property type="component" value="Unassembled WGS sequence"/>
</dbReference>
<keyword evidence="11" id="KW-1185">Reference proteome</keyword>
<proteinExistence type="inferred from homology"/>
<evidence type="ECO:0000256" key="7">
    <source>
        <dbReference type="ARBA" id="ARBA00023014"/>
    </source>
</evidence>
<dbReference type="InterPro" id="IPR006058">
    <property type="entry name" value="2Fe2S_fd_BS"/>
</dbReference>
<feature type="domain" description="2Fe-2S ferredoxin-type" evidence="9">
    <location>
        <begin position="4"/>
        <end position="93"/>
    </location>
</feature>
<evidence type="ECO:0000256" key="6">
    <source>
        <dbReference type="ARBA" id="ARBA00023004"/>
    </source>
</evidence>
<evidence type="ECO:0000313" key="10">
    <source>
        <dbReference type="EMBL" id="RQG87954.1"/>
    </source>
</evidence>
<dbReference type="SUPFAM" id="SSF54292">
    <property type="entry name" value="2Fe-2S ferredoxin-like"/>
    <property type="match status" value="1"/>
</dbReference>
<evidence type="ECO:0000256" key="5">
    <source>
        <dbReference type="ARBA" id="ARBA00022982"/>
    </source>
</evidence>
<evidence type="ECO:0000313" key="11">
    <source>
        <dbReference type="Proteomes" id="UP000273828"/>
    </source>
</evidence>
<dbReference type="Pfam" id="PF00111">
    <property type="entry name" value="Fer2"/>
    <property type="match status" value="1"/>
</dbReference>
<keyword evidence="4" id="KW-0479">Metal-binding</keyword>
<dbReference type="GO" id="GO:0051537">
    <property type="term" value="F:2 iron, 2 sulfur cluster binding"/>
    <property type="evidence" value="ECO:0007669"/>
    <property type="project" value="UniProtKB-KW"/>
</dbReference>
<keyword evidence="3" id="KW-0001">2Fe-2S</keyword>
<dbReference type="PANTHER" id="PTHR43112">
    <property type="entry name" value="FERREDOXIN"/>
    <property type="match status" value="1"/>
</dbReference>
<gene>
    <name evidence="10" type="ORF">EA462_13915</name>
</gene>
<keyword evidence="2" id="KW-0813">Transport</keyword>
<dbReference type="CDD" id="cd00207">
    <property type="entry name" value="fer2"/>
    <property type="match status" value="1"/>
</dbReference>
<reference evidence="10 11" key="1">
    <citation type="submission" date="2018-10" db="EMBL/GenBank/DDBJ databases">
        <title>Natrarchaeobius chitinivorans gen. nov., sp. nov., and Natrarchaeobius haloalkaliphilus sp. nov., alkaliphilic, chitin-utilizing haloarchaea from hypersaline alkaline lakes.</title>
        <authorList>
            <person name="Sorokin D.Y."/>
            <person name="Elcheninov A.G."/>
            <person name="Kostrikina N.A."/>
            <person name="Bale N.J."/>
            <person name="Sinninghe Damste J.S."/>
            <person name="Khijniak T.V."/>
            <person name="Kublanov I.V."/>
            <person name="Toshchakov S.V."/>
        </authorList>
    </citation>
    <scope>NUCLEOTIDE SEQUENCE [LARGE SCALE GENOMIC DNA]</scope>
    <source>
        <strain evidence="10 11">AArcht-Sl</strain>
    </source>
</reference>
<dbReference type="PROSITE" id="PS00197">
    <property type="entry name" value="2FE2S_FER_1"/>
    <property type="match status" value="1"/>
</dbReference>
<evidence type="ECO:0000256" key="1">
    <source>
        <dbReference type="ARBA" id="ARBA00007874"/>
    </source>
</evidence>
<dbReference type="InterPro" id="IPR012675">
    <property type="entry name" value="Beta-grasp_dom_sf"/>
</dbReference>
<keyword evidence="7" id="KW-0411">Iron-sulfur</keyword>
<comment type="similarity">
    <text evidence="1">Belongs to the 2Fe2S plant-type ferredoxin family.</text>
</comment>
<evidence type="ECO:0000256" key="4">
    <source>
        <dbReference type="ARBA" id="ARBA00022723"/>
    </source>
</evidence>
<evidence type="ECO:0000256" key="2">
    <source>
        <dbReference type="ARBA" id="ARBA00022448"/>
    </source>
</evidence>
<dbReference type="InterPro" id="IPR001041">
    <property type="entry name" value="2Fe-2S_ferredoxin-type"/>
</dbReference>
<dbReference type="InterPro" id="IPR036010">
    <property type="entry name" value="2Fe-2S_ferredoxin-like_sf"/>
</dbReference>
<comment type="cofactor">
    <cofactor evidence="8">
        <name>[2Fe-2S] cluster</name>
        <dbReference type="ChEBI" id="CHEBI:190135"/>
    </cofactor>
</comment>
<keyword evidence="6" id="KW-0408">Iron</keyword>
<organism evidence="10 11">
    <name type="scientific">Natrarchaeobius halalkaliphilus</name>
    <dbReference type="NCBI Taxonomy" id="1679091"/>
    <lineage>
        <taxon>Archaea</taxon>
        <taxon>Methanobacteriati</taxon>
        <taxon>Methanobacteriota</taxon>
        <taxon>Stenosarchaea group</taxon>
        <taxon>Halobacteria</taxon>
        <taxon>Halobacteriales</taxon>
        <taxon>Natrialbaceae</taxon>
        <taxon>Natrarchaeobius</taxon>
    </lineage>
</organism>
<comment type="caution">
    <text evidence="10">The sequence shown here is derived from an EMBL/GenBank/DDBJ whole genome shotgun (WGS) entry which is preliminary data.</text>
</comment>
<dbReference type="OrthoDB" id="235534at2157"/>
<dbReference type="PANTHER" id="PTHR43112:SF3">
    <property type="entry name" value="FERREDOXIN-2, CHLOROPLASTIC"/>
    <property type="match status" value="1"/>
</dbReference>
<evidence type="ECO:0000256" key="3">
    <source>
        <dbReference type="ARBA" id="ARBA00022714"/>
    </source>
</evidence>
<dbReference type="EMBL" id="REFY01000005">
    <property type="protein sequence ID" value="RQG87954.1"/>
    <property type="molecule type" value="Genomic_DNA"/>
</dbReference>
<evidence type="ECO:0000259" key="9">
    <source>
        <dbReference type="PROSITE" id="PS51085"/>
    </source>
</evidence>
<dbReference type="AlphaFoldDB" id="A0A3N6M096"/>
<sequence length="93" mass="10209">MTDHSIEIPSRDIEFEMSEDGNESILDAAEKYGLDLPYQCRMGHCGICAMHASGEISQEDAMMLTPNEEADGYILTCVATPCSDVELHPDDTP</sequence>
<keyword evidence="5" id="KW-0249">Electron transport</keyword>
<name>A0A3N6M096_9EURY</name>
<dbReference type="GO" id="GO:0046872">
    <property type="term" value="F:metal ion binding"/>
    <property type="evidence" value="ECO:0007669"/>
    <property type="project" value="UniProtKB-KW"/>
</dbReference>
<dbReference type="PROSITE" id="PS51085">
    <property type="entry name" value="2FE2S_FER_2"/>
    <property type="match status" value="1"/>
</dbReference>